<dbReference type="InParanoid" id="A0DBX8"/>
<dbReference type="AlphaFoldDB" id="A0DBX8"/>
<keyword evidence="1" id="KW-0175">Coiled coil</keyword>
<dbReference type="HOGENOM" id="CLU_2031187_0_0_1"/>
<sequence length="122" mass="14549">MQQTHLKCTCQQLSQVNTIREDPGLVEKLKERQMELEEKQLEFEHKKGNLERENVMLEENIKIELQGLKENQLIQQQLIEELRNNKISAYKRQNELHLLIQNVHENEAEKKVFNMAMLAIIE</sequence>
<gene>
    <name evidence="2" type="ORF">GSPATT00015422001</name>
</gene>
<dbReference type="RefSeq" id="XP_001447942.1">
    <property type="nucleotide sequence ID" value="XM_001447905.1"/>
</dbReference>
<proteinExistence type="predicted"/>
<keyword evidence="3" id="KW-1185">Reference proteome</keyword>
<evidence type="ECO:0000313" key="3">
    <source>
        <dbReference type="Proteomes" id="UP000000600"/>
    </source>
</evidence>
<dbReference type="GeneID" id="5033727"/>
<evidence type="ECO:0000256" key="1">
    <source>
        <dbReference type="SAM" id="Coils"/>
    </source>
</evidence>
<dbReference type="OMA" id="THLKCTC"/>
<feature type="coiled-coil region" evidence="1">
    <location>
        <begin position="26"/>
        <end position="85"/>
    </location>
</feature>
<organism evidence="2 3">
    <name type="scientific">Paramecium tetraurelia</name>
    <dbReference type="NCBI Taxonomy" id="5888"/>
    <lineage>
        <taxon>Eukaryota</taxon>
        <taxon>Sar</taxon>
        <taxon>Alveolata</taxon>
        <taxon>Ciliophora</taxon>
        <taxon>Intramacronucleata</taxon>
        <taxon>Oligohymenophorea</taxon>
        <taxon>Peniculida</taxon>
        <taxon>Parameciidae</taxon>
        <taxon>Paramecium</taxon>
    </lineage>
</organism>
<evidence type="ECO:0000313" key="2">
    <source>
        <dbReference type="EMBL" id="CAK80545.1"/>
    </source>
</evidence>
<protein>
    <submittedName>
        <fullName evidence="2">Uncharacterized protein</fullName>
    </submittedName>
</protein>
<dbReference type="Proteomes" id="UP000000600">
    <property type="component" value="Unassembled WGS sequence"/>
</dbReference>
<dbReference type="EMBL" id="CT868374">
    <property type="protein sequence ID" value="CAK80545.1"/>
    <property type="molecule type" value="Genomic_DNA"/>
</dbReference>
<dbReference type="KEGG" id="ptm:GSPATT00015422001"/>
<name>A0DBX8_PARTE</name>
<reference evidence="2 3" key="1">
    <citation type="journal article" date="2006" name="Nature">
        <title>Global trends of whole-genome duplications revealed by the ciliate Paramecium tetraurelia.</title>
        <authorList>
            <consortium name="Genoscope"/>
            <person name="Aury J.-M."/>
            <person name="Jaillon O."/>
            <person name="Duret L."/>
            <person name="Noel B."/>
            <person name="Jubin C."/>
            <person name="Porcel B.M."/>
            <person name="Segurens B."/>
            <person name="Daubin V."/>
            <person name="Anthouard V."/>
            <person name="Aiach N."/>
            <person name="Arnaiz O."/>
            <person name="Billaut A."/>
            <person name="Beisson J."/>
            <person name="Blanc I."/>
            <person name="Bouhouche K."/>
            <person name="Camara F."/>
            <person name="Duharcourt S."/>
            <person name="Guigo R."/>
            <person name="Gogendeau D."/>
            <person name="Katinka M."/>
            <person name="Keller A.-M."/>
            <person name="Kissmehl R."/>
            <person name="Klotz C."/>
            <person name="Koll F."/>
            <person name="Le Moue A."/>
            <person name="Lepere C."/>
            <person name="Malinsky S."/>
            <person name="Nowacki M."/>
            <person name="Nowak J.K."/>
            <person name="Plattner H."/>
            <person name="Poulain J."/>
            <person name="Ruiz F."/>
            <person name="Serrano V."/>
            <person name="Zagulski M."/>
            <person name="Dessen P."/>
            <person name="Betermier M."/>
            <person name="Weissenbach J."/>
            <person name="Scarpelli C."/>
            <person name="Schachter V."/>
            <person name="Sperling L."/>
            <person name="Meyer E."/>
            <person name="Cohen J."/>
            <person name="Wincker P."/>
        </authorList>
    </citation>
    <scope>NUCLEOTIDE SEQUENCE [LARGE SCALE GENOMIC DNA]</scope>
    <source>
        <strain evidence="2 3">Stock d4-2</strain>
    </source>
</reference>
<accession>A0DBX8</accession>